<protein>
    <recommendedName>
        <fullName evidence="4">Permease</fullName>
    </recommendedName>
</protein>
<evidence type="ECO:0000256" key="1">
    <source>
        <dbReference type="SAM" id="Phobius"/>
    </source>
</evidence>
<organism evidence="2 3">
    <name type="scientific">Flammeovirga yaeyamensis</name>
    <dbReference type="NCBI Taxonomy" id="367791"/>
    <lineage>
        <taxon>Bacteria</taxon>
        <taxon>Pseudomonadati</taxon>
        <taxon>Bacteroidota</taxon>
        <taxon>Cytophagia</taxon>
        <taxon>Cytophagales</taxon>
        <taxon>Flammeovirgaceae</taxon>
        <taxon>Flammeovirga</taxon>
    </lineage>
</organism>
<name>A0AAX1N2W8_9BACT</name>
<feature type="transmembrane region" description="Helical" evidence="1">
    <location>
        <begin position="73"/>
        <end position="93"/>
    </location>
</feature>
<dbReference type="EMBL" id="CP076132">
    <property type="protein sequence ID" value="QWG01869.1"/>
    <property type="molecule type" value="Genomic_DNA"/>
</dbReference>
<accession>A0AAX1N2W8</accession>
<evidence type="ECO:0000313" key="3">
    <source>
        <dbReference type="Proteomes" id="UP000678679"/>
    </source>
</evidence>
<keyword evidence="1" id="KW-0472">Membrane</keyword>
<dbReference type="KEGG" id="fya:KMW28_19900"/>
<feature type="transmembrane region" description="Helical" evidence="1">
    <location>
        <begin position="44"/>
        <end position="66"/>
    </location>
</feature>
<keyword evidence="1" id="KW-1133">Transmembrane helix</keyword>
<feature type="transmembrane region" description="Helical" evidence="1">
    <location>
        <begin position="108"/>
        <end position="126"/>
    </location>
</feature>
<dbReference type="RefSeq" id="WP_169666298.1">
    <property type="nucleotide sequence ID" value="NZ_CP076132.1"/>
</dbReference>
<sequence>MLLTLQTKKQYRNFGLAFGIASLAIQILPLFYAMATKDNVQINIIGRFVISFFGAPTILFFGLALLKSYKEKALFWIGILGVWLTVMLNIYIFKWGEEVYLQNILHDLSRKVMAMILGLLAIRYFIQSKNFLHLIVGFSVIVLMTVTNSVLQTYKMLPLGDILEQSLLGAMFYVLTLGFGYILFKIFSSKDDAEDDLAEDLFTPFSKAHLVFYFMIIGLYFSDFWKGNIAWQTELNILFMSLFAMIGIIYFSKNIITIGMAITLISLIGRIIAFYQTNSMEATFSIVFSLMILGLFEFSRRANNEEEKALKKRGGRKTT</sequence>
<evidence type="ECO:0008006" key="4">
    <source>
        <dbReference type="Google" id="ProtNLM"/>
    </source>
</evidence>
<reference evidence="2 3" key="1">
    <citation type="submission" date="2021-05" db="EMBL/GenBank/DDBJ databases">
        <title>Comparative genomic studies on the polysaccharide-degrading batcterial strains of the Flammeovirga genus.</title>
        <authorList>
            <person name="Zewei F."/>
            <person name="Zheng Z."/>
            <person name="Yu L."/>
            <person name="Ruyue G."/>
            <person name="Yanhong M."/>
            <person name="Yuanyuan C."/>
            <person name="Jingyan G."/>
            <person name="Wenjun H."/>
        </authorList>
    </citation>
    <scope>NUCLEOTIDE SEQUENCE [LARGE SCALE GENOMIC DNA]</scope>
    <source>
        <strain evidence="2 3">NBRC:100898</strain>
    </source>
</reference>
<feature type="transmembrane region" description="Helical" evidence="1">
    <location>
        <begin position="282"/>
        <end position="298"/>
    </location>
</feature>
<feature type="transmembrane region" description="Helical" evidence="1">
    <location>
        <begin position="12"/>
        <end position="32"/>
    </location>
</feature>
<keyword evidence="3" id="KW-1185">Reference proteome</keyword>
<dbReference type="Proteomes" id="UP000678679">
    <property type="component" value="Chromosome 1"/>
</dbReference>
<feature type="transmembrane region" description="Helical" evidence="1">
    <location>
        <begin position="231"/>
        <end position="251"/>
    </location>
</feature>
<gene>
    <name evidence="2" type="ORF">KMW28_19900</name>
</gene>
<proteinExistence type="predicted"/>
<evidence type="ECO:0000313" key="2">
    <source>
        <dbReference type="EMBL" id="QWG01869.1"/>
    </source>
</evidence>
<feature type="transmembrane region" description="Helical" evidence="1">
    <location>
        <begin position="166"/>
        <end position="187"/>
    </location>
</feature>
<dbReference type="AlphaFoldDB" id="A0AAX1N2W8"/>
<feature type="transmembrane region" description="Helical" evidence="1">
    <location>
        <begin position="131"/>
        <end position="154"/>
    </location>
</feature>
<feature type="transmembrane region" description="Helical" evidence="1">
    <location>
        <begin position="208"/>
        <end position="225"/>
    </location>
</feature>
<keyword evidence="1" id="KW-0812">Transmembrane</keyword>
<feature type="transmembrane region" description="Helical" evidence="1">
    <location>
        <begin position="258"/>
        <end position="276"/>
    </location>
</feature>